<gene>
    <name evidence="2" type="ORF">FSB_LOCUS22477</name>
</gene>
<evidence type="ECO:0000313" key="2">
    <source>
        <dbReference type="EMBL" id="SPC94595.1"/>
    </source>
</evidence>
<feature type="region of interest" description="Disordered" evidence="1">
    <location>
        <begin position="359"/>
        <end position="401"/>
    </location>
</feature>
<evidence type="ECO:0008006" key="3">
    <source>
        <dbReference type="Google" id="ProtNLM"/>
    </source>
</evidence>
<dbReference type="EMBL" id="OIVN01001491">
    <property type="protein sequence ID" value="SPC94595.1"/>
    <property type="molecule type" value="Genomic_DNA"/>
</dbReference>
<sequence>MTLDARVLEWMPQLPHNFHLGEDITILFWLEEHLSHRARNGEAVRSFMSQGNPMEPTETAKKSLLCVLAERWWDTIHTFHIDGVEMTITPYDVYRLIGLRVDRIVPTFSSFPAGVRFDREYLGISLGATFADLPTLMRAFAEAPQTTIEEGTRMARAFLLLPSTTWVGWPSPTSMRASTPSLEGATTSFVGPWRIWQRWALKYFTHTLARRLKTHQRECLWEFFDGLTLEQITWNAWVSINRMGSLAVDKRAYSWAQFSCLFKGPGASNEVILLWRASIPMLDRLDEDGDFEEYQQSLMPTLFPPPVADGSFRETAITRHADVLGYHVLADTLTATHANLNYMFQLCGNMKTMMTKLSRDCFSRPPGSSSRGAQADPEAIESDSDEDGGAPATQRGRHFQC</sequence>
<proteinExistence type="predicted"/>
<dbReference type="AlphaFoldDB" id="A0A2N9G550"/>
<feature type="compositionally biased region" description="Acidic residues" evidence="1">
    <location>
        <begin position="378"/>
        <end position="388"/>
    </location>
</feature>
<reference evidence="2" key="1">
    <citation type="submission" date="2018-02" db="EMBL/GenBank/DDBJ databases">
        <authorList>
            <person name="Cohen D.B."/>
            <person name="Kent A.D."/>
        </authorList>
    </citation>
    <scope>NUCLEOTIDE SEQUENCE</scope>
</reference>
<evidence type="ECO:0000256" key="1">
    <source>
        <dbReference type="SAM" id="MobiDB-lite"/>
    </source>
</evidence>
<name>A0A2N9G550_FAGSY</name>
<organism evidence="2">
    <name type="scientific">Fagus sylvatica</name>
    <name type="common">Beechnut</name>
    <dbReference type="NCBI Taxonomy" id="28930"/>
    <lineage>
        <taxon>Eukaryota</taxon>
        <taxon>Viridiplantae</taxon>
        <taxon>Streptophyta</taxon>
        <taxon>Embryophyta</taxon>
        <taxon>Tracheophyta</taxon>
        <taxon>Spermatophyta</taxon>
        <taxon>Magnoliopsida</taxon>
        <taxon>eudicotyledons</taxon>
        <taxon>Gunneridae</taxon>
        <taxon>Pentapetalae</taxon>
        <taxon>rosids</taxon>
        <taxon>fabids</taxon>
        <taxon>Fagales</taxon>
        <taxon>Fagaceae</taxon>
        <taxon>Fagus</taxon>
    </lineage>
</organism>
<accession>A0A2N9G550</accession>
<protein>
    <recommendedName>
        <fullName evidence="3">Aminotransferase-like plant mobile domain-containing protein</fullName>
    </recommendedName>
</protein>